<dbReference type="RefSeq" id="WP_217068886.1">
    <property type="nucleotide sequence ID" value="NZ_JAHQCS010000174.1"/>
</dbReference>
<evidence type="ECO:0000313" key="3">
    <source>
        <dbReference type="Proteomes" id="UP000784880"/>
    </source>
</evidence>
<keyword evidence="1" id="KW-1133">Transmembrane helix</keyword>
<comment type="caution">
    <text evidence="2">The sequence shown here is derived from an EMBL/GenBank/DDBJ whole genome shotgun (WGS) entry which is preliminary data.</text>
</comment>
<feature type="transmembrane region" description="Helical" evidence="1">
    <location>
        <begin position="36"/>
        <end position="60"/>
    </location>
</feature>
<evidence type="ECO:0000256" key="1">
    <source>
        <dbReference type="SAM" id="Phobius"/>
    </source>
</evidence>
<keyword evidence="1" id="KW-0472">Membrane</keyword>
<dbReference type="EMBL" id="JAHQCS010000174">
    <property type="protein sequence ID" value="MBU9714374.1"/>
    <property type="molecule type" value="Genomic_DNA"/>
</dbReference>
<organism evidence="2 3">
    <name type="scientific">Evansella tamaricis</name>
    <dbReference type="NCBI Taxonomy" id="2069301"/>
    <lineage>
        <taxon>Bacteria</taxon>
        <taxon>Bacillati</taxon>
        <taxon>Bacillota</taxon>
        <taxon>Bacilli</taxon>
        <taxon>Bacillales</taxon>
        <taxon>Bacillaceae</taxon>
        <taxon>Evansella</taxon>
    </lineage>
</organism>
<feature type="transmembrane region" description="Helical" evidence="1">
    <location>
        <begin position="113"/>
        <end position="133"/>
    </location>
</feature>
<feature type="transmembrane region" description="Helical" evidence="1">
    <location>
        <begin position="72"/>
        <end position="93"/>
    </location>
</feature>
<feature type="transmembrane region" description="Helical" evidence="1">
    <location>
        <begin position="6"/>
        <end position="24"/>
    </location>
</feature>
<evidence type="ECO:0000313" key="2">
    <source>
        <dbReference type="EMBL" id="MBU9714374.1"/>
    </source>
</evidence>
<keyword evidence="3" id="KW-1185">Reference proteome</keyword>
<reference evidence="2 3" key="1">
    <citation type="submission" date="2021-06" db="EMBL/GenBank/DDBJ databases">
        <title>Bacillus sp. RD4P76, an endophyte from a halophyte.</title>
        <authorList>
            <person name="Sun J.-Q."/>
        </authorList>
    </citation>
    <scope>NUCLEOTIDE SEQUENCE [LARGE SCALE GENOMIC DNA]</scope>
    <source>
        <strain evidence="2 3">CGMCC 1.15917</strain>
    </source>
</reference>
<dbReference type="Proteomes" id="UP000784880">
    <property type="component" value="Unassembled WGS sequence"/>
</dbReference>
<sequence length="1301" mass="151388">MMELRIIFFGILLTCGLIFLLHKLNYKKADRYKQLWAPILAILISITILRFDLLNVLPIMDTVFAYLPSLQFYSALVFNVLVIVAFFIVKLIFKIGDLGLRWIGGLFQRKVPVLTRFINWIISKFIRLIPKYWRYRLVSNGNKDRTVALFYRKDHRGITLKPDWYFLSLLFRYGSLIAVILFLSYIIVLPFELRGLLAFLLPTYPAVSLIIFLEIMWFLGGLTPTYRPGKISGEDSSSRILSNHAPLYEAYQKLWPERIIANGEQSLSPVHTMETQNGDYNFFKNTSSETEQQLQIILQRLRNQGVTLRETYISITREMLEGKDILVEDPLYGEVKPYLVPAIISRLVNHHRVVLVLKNQQAQKEAKKWLEEGFHGANGLKHLWSIETLERSLEDNISPHILLMDVHQIQEKGTVPFLTEDFNGVPYDTILILEGERILANDIPSLKRFTLQLMDKLPVRPVYWVFSQWYEGLETAVRQAFQIKPEDMLAKRMPSPDIKYMVWKLEGDERFQQRIFPKLHYRTITGEMVLAMVAQKFYIESMQFINQEALPIRESMEDLLDNREHLLDFGLTDTQIRSMKNNVEVYDQYWSVPEKEHAFMFVRDVDYNLVDTLLHWWTNGRQSSFIHIISPPYLLRDYLGKNISFHMGSNRTISPLSSKQPGTPLGIIKPLIDRLMNGYVLERDVIDMLSKNHYDPDIPVREQLQHCFMELLGAEDKVKEALKVRKRRVFDGKAKQFKDEISYNITEKLASLFPMEEKRILKVRKQSGEIIDYLFEGHVSQRYLPGQEHVFHGELYRIDKIHQALGYMEVSYIAQKRAFIYHQERNYELELDNVKNTVKQAPQYMNGSKLQFSLMEVPFHVKTKGYVRFEKYVDLRPDSNYSFVEYEEAKDSHLVNRSFENGKMLKIDIDIENSDENPGNEPDTGKISYTFSFLLNQMFVTLFPHSYPFLAFTSALPEDFFVDTDAGERAPEKILGKMHPSVSVKGSGVEQGKFTFYVLEDSPTQLGLLESIQDNWEGIMNILDDYLKWILEDVQENGSYLRFGNEKLPKIFDLKGTEQFVAKMVSGHTVHKSRLAHQGSIGSEVLREVEEDAEKRSCSFCDKEYIAGHYEVLDDERNRCPECRESAVNHVSELIPIYEHCRAYLIEQFGVELRRDIDLSLVNAETLHSSSGLSFVPENPGRMVGKASMDENLDISVMVENGAPKLQTYMTLVHELTHVWQFDQLNVRFMTLEELEGFATWVELHLAEYFGEKVYAEKFVENLRKRNDVYSKGYFQLLETLKNTPNVTNPFELFGGESSSN</sequence>
<proteinExistence type="predicted"/>
<keyword evidence="1" id="KW-0812">Transmembrane</keyword>
<name>A0ABS6JL18_9BACI</name>
<feature type="transmembrane region" description="Helical" evidence="1">
    <location>
        <begin position="164"/>
        <end position="189"/>
    </location>
</feature>
<accession>A0ABS6JL18</accession>
<feature type="transmembrane region" description="Helical" evidence="1">
    <location>
        <begin position="196"/>
        <end position="219"/>
    </location>
</feature>
<protein>
    <submittedName>
        <fullName evidence="2">Uncharacterized protein</fullName>
    </submittedName>
</protein>
<gene>
    <name evidence="2" type="ORF">KS419_21770</name>
</gene>